<dbReference type="PANTHER" id="PTHR47966:SF51">
    <property type="entry name" value="BETA-SITE APP-CLEAVING ENZYME, ISOFORM A-RELATED"/>
    <property type="match status" value="1"/>
</dbReference>
<feature type="domain" description="Peptidase A1" evidence="6">
    <location>
        <begin position="32"/>
        <end position="307"/>
    </location>
</feature>
<organism evidence="7 8">
    <name type="scientific">Plakobranchus ocellatus</name>
    <dbReference type="NCBI Taxonomy" id="259542"/>
    <lineage>
        <taxon>Eukaryota</taxon>
        <taxon>Metazoa</taxon>
        <taxon>Spiralia</taxon>
        <taxon>Lophotrochozoa</taxon>
        <taxon>Mollusca</taxon>
        <taxon>Gastropoda</taxon>
        <taxon>Heterobranchia</taxon>
        <taxon>Euthyneura</taxon>
        <taxon>Panpulmonata</taxon>
        <taxon>Sacoglossa</taxon>
        <taxon>Placobranchoidea</taxon>
        <taxon>Plakobranchidae</taxon>
        <taxon>Plakobranchus</taxon>
    </lineage>
</organism>
<dbReference type="InterPro" id="IPR021109">
    <property type="entry name" value="Peptidase_aspartic_dom_sf"/>
</dbReference>
<accession>A0AAV3YS20</accession>
<gene>
    <name evidence="7" type="ORF">PoB_001144200</name>
</gene>
<dbReference type="GO" id="GO:0004190">
    <property type="term" value="F:aspartic-type endopeptidase activity"/>
    <property type="evidence" value="ECO:0007669"/>
    <property type="project" value="UniProtKB-KW"/>
</dbReference>
<keyword evidence="3" id="KW-0064">Aspartyl protease</keyword>
<dbReference type="PROSITE" id="PS51767">
    <property type="entry name" value="PEPTIDASE_A1"/>
    <property type="match status" value="1"/>
</dbReference>
<keyword evidence="2" id="KW-0645">Protease</keyword>
<feature type="active site" evidence="5">
    <location>
        <position position="54"/>
    </location>
</feature>
<dbReference type="SUPFAM" id="SSF50630">
    <property type="entry name" value="Acid proteases"/>
    <property type="match status" value="1"/>
</dbReference>
<dbReference type="InterPro" id="IPR033121">
    <property type="entry name" value="PEPTIDASE_A1"/>
</dbReference>
<evidence type="ECO:0000256" key="2">
    <source>
        <dbReference type="ARBA" id="ARBA00022670"/>
    </source>
</evidence>
<evidence type="ECO:0000256" key="5">
    <source>
        <dbReference type="PIRSR" id="PIRSR601461-1"/>
    </source>
</evidence>
<dbReference type="AlphaFoldDB" id="A0AAV3YS20"/>
<protein>
    <submittedName>
        <fullName evidence="7">Cathepsin d</fullName>
    </submittedName>
</protein>
<feature type="active site" evidence="5">
    <location>
        <position position="242"/>
    </location>
</feature>
<evidence type="ECO:0000313" key="7">
    <source>
        <dbReference type="EMBL" id="GFN84936.1"/>
    </source>
</evidence>
<comment type="caution">
    <text evidence="7">The sequence shown here is derived from an EMBL/GenBank/DDBJ whole genome shotgun (WGS) entry which is preliminary data.</text>
</comment>
<sequence>MNGHLKEMLNPKCNLVIEGKQIKQVTKFKYLVYLISSDGTCTSNIGQEFNVAFDTSSSMTWVPSIHAPLKYRIMHKYKRYDNESSRTHTTNNKQFDVLDNSVRITGHFSLDSLQIAGLTIKNQSFGETLLETNLFRGTTNDGILGLGFSNLDGEEEPSVFDNMVSQGLVQDPVFSIYLNRYNSGGPDSVLTLGGTNPYYREEEFTFINLTVPHRWQFNIDRVQLSKDDDIFFSEPGGQAVIDSSSSFIAGPMEETRAINELLGGILFEGHYGLVSGSEIEFNIKPAFLNSFLFTFFTNANKSIVIRW</sequence>
<keyword evidence="8" id="KW-1185">Reference proteome</keyword>
<evidence type="ECO:0000256" key="3">
    <source>
        <dbReference type="ARBA" id="ARBA00022750"/>
    </source>
</evidence>
<dbReference type="Proteomes" id="UP000735302">
    <property type="component" value="Unassembled WGS sequence"/>
</dbReference>
<evidence type="ECO:0000259" key="6">
    <source>
        <dbReference type="PROSITE" id="PS51767"/>
    </source>
</evidence>
<dbReference type="CDD" id="cd05471">
    <property type="entry name" value="pepsin_like"/>
    <property type="match status" value="1"/>
</dbReference>
<dbReference type="PRINTS" id="PR00792">
    <property type="entry name" value="PEPSIN"/>
</dbReference>
<dbReference type="PANTHER" id="PTHR47966">
    <property type="entry name" value="BETA-SITE APP-CLEAVING ENZYME, ISOFORM A-RELATED"/>
    <property type="match status" value="1"/>
</dbReference>
<dbReference type="Pfam" id="PF00026">
    <property type="entry name" value="Asp"/>
    <property type="match status" value="1"/>
</dbReference>
<dbReference type="FunFam" id="2.40.70.10:FF:000115">
    <property type="entry name" value="Lysosomal aspartic protease"/>
    <property type="match status" value="1"/>
</dbReference>
<name>A0AAV3YS20_9GAST</name>
<evidence type="ECO:0000256" key="4">
    <source>
        <dbReference type="ARBA" id="ARBA00022801"/>
    </source>
</evidence>
<dbReference type="InterPro" id="IPR001461">
    <property type="entry name" value="Aspartic_peptidase_A1"/>
</dbReference>
<comment type="similarity">
    <text evidence="1">Belongs to the peptidase A1 family.</text>
</comment>
<reference evidence="7 8" key="1">
    <citation type="journal article" date="2021" name="Elife">
        <title>Chloroplast acquisition without the gene transfer in kleptoplastic sea slugs, Plakobranchus ocellatus.</title>
        <authorList>
            <person name="Maeda T."/>
            <person name="Takahashi S."/>
            <person name="Yoshida T."/>
            <person name="Shimamura S."/>
            <person name="Takaki Y."/>
            <person name="Nagai Y."/>
            <person name="Toyoda A."/>
            <person name="Suzuki Y."/>
            <person name="Arimoto A."/>
            <person name="Ishii H."/>
            <person name="Satoh N."/>
            <person name="Nishiyama T."/>
            <person name="Hasebe M."/>
            <person name="Maruyama T."/>
            <person name="Minagawa J."/>
            <person name="Obokata J."/>
            <person name="Shigenobu S."/>
        </authorList>
    </citation>
    <scope>NUCLEOTIDE SEQUENCE [LARGE SCALE GENOMIC DNA]</scope>
</reference>
<dbReference type="Gene3D" id="2.40.70.10">
    <property type="entry name" value="Acid Proteases"/>
    <property type="match status" value="1"/>
</dbReference>
<keyword evidence="4" id="KW-0378">Hydrolase</keyword>
<dbReference type="GO" id="GO:0006508">
    <property type="term" value="P:proteolysis"/>
    <property type="evidence" value="ECO:0007669"/>
    <property type="project" value="UniProtKB-KW"/>
</dbReference>
<dbReference type="InterPro" id="IPR034164">
    <property type="entry name" value="Pepsin-like_dom"/>
</dbReference>
<dbReference type="EMBL" id="BLXT01001350">
    <property type="protein sequence ID" value="GFN84936.1"/>
    <property type="molecule type" value="Genomic_DNA"/>
</dbReference>
<evidence type="ECO:0000256" key="1">
    <source>
        <dbReference type="ARBA" id="ARBA00007447"/>
    </source>
</evidence>
<evidence type="ECO:0000313" key="8">
    <source>
        <dbReference type="Proteomes" id="UP000735302"/>
    </source>
</evidence>
<proteinExistence type="inferred from homology"/>